<comment type="caution">
    <text evidence="1">The sequence shown here is derived from an EMBL/GenBank/DDBJ whole genome shotgun (WGS) entry which is preliminary data.</text>
</comment>
<dbReference type="EMBL" id="DWVZ01000232">
    <property type="protein sequence ID" value="HJC65056.1"/>
    <property type="molecule type" value="Genomic_DNA"/>
</dbReference>
<evidence type="ECO:0000313" key="2">
    <source>
        <dbReference type="Proteomes" id="UP000823886"/>
    </source>
</evidence>
<gene>
    <name evidence="1" type="ORF">H9753_15800</name>
</gene>
<reference evidence="1" key="1">
    <citation type="journal article" date="2021" name="PeerJ">
        <title>Extensive microbial diversity within the chicken gut microbiome revealed by metagenomics and culture.</title>
        <authorList>
            <person name="Gilroy R."/>
            <person name="Ravi A."/>
            <person name="Getino M."/>
            <person name="Pursley I."/>
            <person name="Horton D.L."/>
            <person name="Alikhan N.F."/>
            <person name="Baker D."/>
            <person name="Gharbi K."/>
            <person name="Hall N."/>
            <person name="Watson M."/>
            <person name="Adriaenssens E.M."/>
            <person name="Foster-Nyarko E."/>
            <person name="Jarju S."/>
            <person name="Secka A."/>
            <person name="Antonio M."/>
            <person name="Oren A."/>
            <person name="Chaudhuri R.R."/>
            <person name="La Ragione R."/>
            <person name="Hildebrand F."/>
            <person name="Pallen M.J."/>
        </authorList>
    </citation>
    <scope>NUCLEOTIDE SEQUENCE</scope>
    <source>
        <strain evidence="1">ChiBcec2-3848</strain>
    </source>
</reference>
<organism evidence="1 2">
    <name type="scientific">Candidatus Blautia merdavium</name>
    <dbReference type="NCBI Taxonomy" id="2838494"/>
    <lineage>
        <taxon>Bacteria</taxon>
        <taxon>Bacillati</taxon>
        <taxon>Bacillota</taxon>
        <taxon>Clostridia</taxon>
        <taxon>Lachnospirales</taxon>
        <taxon>Lachnospiraceae</taxon>
        <taxon>Blautia</taxon>
    </lineage>
</organism>
<evidence type="ECO:0000313" key="1">
    <source>
        <dbReference type="EMBL" id="HJC65056.1"/>
    </source>
</evidence>
<accession>A0A9D2PR04</accession>
<sequence length="89" mass="10495">MEWAEHPQRFCRKCLLSDIKEEEFLRNMRIYIQGLDEDIRTAEDVYQERLRACRQCDSLISGMCRICGCFVEYRAAVAKNHCPGTGKCW</sequence>
<dbReference type="AlphaFoldDB" id="A0A9D2PR04"/>
<proteinExistence type="predicted"/>
<name>A0A9D2PR04_9FIRM</name>
<dbReference type="InterPro" id="IPR046169">
    <property type="entry name" value="DUF6171"/>
</dbReference>
<dbReference type="Proteomes" id="UP000823886">
    <property type="component" value="Unassembled WGS sequence"/>
</dbReference>
<dbReference type="Pfam" id="PF19668">
    <property type="entry name" value="DUF6171"/>
    <property type="match status" value="1"/>
</dbReference>
<protein>
    <submittedName>
        <fullName evidence="1">Uncharacterized protein</fullName>
    </submittedName>
</protein>
<reference evidence="1" key="2">
    <citation type="submission" date="2021-04" db="EMBL/GenBank/DDBJ databases">
        <authorList>
            <person name="Gilroy R."/>
        </authorList>
    </citation>
    <scope>NUCLEOTIDE SEQUENCE</scope>
    <source>
        <strain evidence="1">ChiBcec2-3848</strain>
    </source>
</reference>